<reference evidence="17 18" key="1">
    <citation type="journal article" date="2009" name="Nature">
        <title>The Sorghum bicolor genome and the diversification of grasses.</title>
        <authorList>
            <person name="Paterson A.H."/>
            <person name="Bowers J.E."/>
            <person name="Bruggmann R."/>
            <person name="Dubchak I."/>
            <person name="Grimwood J."/>
            <person name="Gundlach H."/>
            <person name="Haberer G."/>
            <person name="Hellsten U."/>
            <person name="Mitros T."/>
            <person name="Poliakov A."/>
            <person name="Schmutz J."/>
            <person name="Spannagl M."/>
            <person name="Tang H."/>
            <person name="Wang X."/>
            <person name="Wicker T."/>
            <person name="Bharti A.K."/>
            <person name="Chapman J."/>
            <person name="Feltus F.A."/>
            <person name="Gowik U."/>
            <person name="Grigoriev I.V."/>
            <person name="Lyons E."/>
            <person name="Maher C.A."/>
            <person name="Martis M."/>
            <person name="Narechania A."/>
            <person name="Otillar R.P."/>
            <person name="Penning B.W."/>
            <person name="Salamov A.A."/>
            <person name="Wang Y."/>
            <person name="Zhang L."/>
            <person name="Carpita N.C."/>
            <person name="Freeling M."/>
            <person name="Gingle A.R."/>
            <person name="Hash C.T."/>
            <person name="Keller B."/>
            <person name="Klein P."/>
            <person name="Kresovich S."/>
            <person name="McCann M.C."/>
            <person name="Ming R."/>
            <person name="Peterson D.G."/>
            <person name="Mehboob-ur-Rahman"/>
            <person name="Ware D."/>
            <person name="Westhoff P."/>
            <person name="Mayer K.F."/>
            <person name="Messing J."/>
            <person name="Rokhsar D.S."/>
        </authorList>
    </citation>
    <scope>NUCLEOTIDE SEQUENCE [LARGE SCALE GENOMIC DNA]</scope>
    <source>
        <strain evidence="18">cv. BTx623</strain>
    </source>
</reference>
<dbReference type="AlphaFoldDB" id="C5YYI4"/>
<dbReference type="FunFam" id="3.80.10.10:FF:000041">
    <property type="entry name" value="LRR receptor-like serine/threonine-protein kinase ERECTA"/>
    <property type="match status" value="1"/>
</dbReference>
<evidence type="ECO:0000256" key="13">
    <source>
        <dbReference type="SAM" id="Phobius"/>
    </source>
</evidence>
<dbReference type="InterPro" id="IPR013210">
    <property type="entry name" value="LRR_N_plant-typ"/>
</dbReference>
<dbReference type="PANTHER" id="PTHR48063:SF108">
    <property type="entry name" value="LEUCINE-RICH REPEAT-CONTAINING N-TERMINAL PLANT-TYPE DOMAIN-CONTAINING PROTEIN"/>
    <property type="match status" value="1"/>
</dbReference>
<dbReference type="InterPro" id="IPR055414">
    <property type="entry name" value="LRR_R13L4/SHOC2-like"/>
</dbReference>
<keyword evidence="6 13" id="KW-0812">Transmembrane</keyword>
<protein>
    <submittedName>
        <fullName evidence="17">Uncharacterized protein</fullName>
    </submittedName>
</protein>
<keyword evidence="11" id="KW-0675">Receptor</keyword>
<dbReference type="Pfam" id="PF23598">
    <property type="entry name" value="LRR_14"/>
    <property type="match status" value="1"/>
</dbReference>
<dbReference type="InterPro" id="IPR003591">
    <property type="entry name" value="Leu-rich_rpt_typical-subtyp"/>
</dbReference>
<dbReference type="STRING" id="4558.C5YYI4"/>
<proteinExistence type="inferred from homology"/>
<name>C5YYI4_SORBI</name>
<evidence type="ECO:0000256" key="5">
    <source>
        <dbReference type="ARBA" id="ARBA00022626"/>
    </source>
</evidence>
<dbReference type="InParanoid" id="C5YYI4"/>
<dbReference type="SMART" id="SM00369">
    <property type="entry name" value="LRR_TYP"/>
    <property type="match status" value="6"/>
</dbReference>
<dbReference type="InterPro" id="IPR046956">
    <property type="entry name" value="RLP23-like"/>
</dbReference>
<keyword evidence="3" id="KW-1003">Cell membrane</keyword>
<feature type="transmembrane region" description="Helical" evidence="13">
    <location>
        <begin position="943"/>
        <end position="964"/>
    </location>
</feature>
<organism evidence="17 18">
    <name type="scientific">Sorghum bicolor</name>
    <name type="common">Sorghum</name>
    <name type="synonym">Sorghum vulgare</name>
    <dbReference type="NCBI Taxonomy" id="4558"/>
    <lineage>
        <taxon>Eukaryota</taxon>
        <taxon>Viridiplantae</taxon>
        <taxon>Streptophyta</taxon>
        <taxon>Embryophyta</taxon>
        <taxon>Tracheophyta</taxon>
        <taxon>Spermatophyta</taxon>
        <taxon>Magnoliopsida</taxon>
        <taxon>Liliopsida</taxon>
        <taxon>Poales</taxon>
        <taxon>Poaceae</taxon>
        <taxon>PACMAD clade</taxon>
        <taxon>Panicoideae</taxon>
        <taxon>Andropogonodae</taxon>
        <taxon>Andropogoneae</taxon>
        <taxon>Sorghinae</taxon>
        <taxon>Sorghum</taxon>
    </lineage>
</organism>
<comment type="subcellular location">
    <subcellularLocation>
        <location evidence="1">Cell membrane</location>
        <topology evidence="1">Single-pass type I membrane protein</topology>
    </subcellularLocation>
</comment>
<dbReference type="SUPFAM" id="SSF52047">
    <property type="entry name" value="RNI-like"/>
    <property type="match status" value="1"/>
</dbReference>
<dbReference type="Gramene" id="EES17572">
    <property type="protein sequence ID" value="EES17572"/>
    <property type="gene ID" value="SORBI_3009G012900"/>
</dbReference>
<evidence type="ECO:0000256" key="6">
    <source>
        <dbReference type="ARBA" id="ARBA00022692"/>
    </source>
</evidence>
<keyword evidence="5" id="KW-1070">Brassinosteroid signaling pathway</keyword>
<comment type="similarity">
    <text evidence="2">Belongs to the RLP family.</text>
</comment>
<feature type="chain" id="PRO_5008758574" evidence="14">
    <location>
        <begin position="31"/>
        <end position="986"/>
    </location>
</feature>
<dbReference type="FunFam" id="3.80.10.10:FF:000649">
    <property type="entry name" value="Leucine Rich Repeat family protein"/>
    <property type="match status" value="1"/>
</dbReference>
<sequence>MSAVPLSSFHGAAAMCLLLFFLLAPSTTIAASSLSSVAKKFNGSCITAEKEALLSFKAGITSDPSGRLRSWRGQDCCRWHGVRCSTRTGHIVKLDLHNDFFKEDVSSEDQEDLLSSENHVVRWLRGKISSSLLQLRRLKHLDLSGNMLGGDMAPIPEFMGSLKSLTHLNLSNMKFFGRVPPQLGNLTRLVYLDIHTDYFHFFAYSPDVSWLENLHSLEHLDMGYVNLSAAVNWIHSVNTLPNLRVLHLSFCGLSSSIPSLQHHNLTVLERLDLSLNPFNTPVAPNWYWDVTSLKSLSIGACELSGPFPDELGNLTMLETLEMGNKNINGMIPSTLKNMCNLRMIDLIGVNVGGDITDLIERLPNCSWNTLQELLLEETNITGTTLKSLLNLTALSILGIGYNDLRGSVPVEIGTLKNLTKLYVASSSLSGVISEDHFSSLTNLKEIYLSQTYLQVIVGSHWEPPFNLHKAYFSSVHLGPQVPNWLRWQSSISELDISDTGLTGRIPNWFWTTFSNARHLDLSYNQISGGLPHNLEFMSVKALQLQSNNLTGSVPRLPRSIVTFDLSNNSLSGELPSNFGGPNLRVAVLFSNRITGIIPDSICQWPQLQILDLSNNLLTRGLPDCGREKLKQHYASINNSSRINSAIPYGFKIHTLLLKNNNLSGGFPVFLKQGKKLKFLDLTQNRFSGKLPAWISENMPTLVILRLRSNNFSGQIPIETMQLFSLHILDLANNTFSGVIPQSLKNLKALTTTVVGSDGIDYPFTEEYQFDDIVYDTDMLNDDSFSLVIKGQVLDYTGNALLVTSIDLSCNRLAGSIPKEIASLLGLVNLNLSWNFLSGNIPDMIGNLQALEALDLSNNQLYGEIPWCLSNLTSLSYMNVSYNNLSGRIPSGNQLDILRADDPASIYIGNPGLCGHPLPKLCPGDEPTQDCSSCHEDDNTQMDFHLGLTVGFIVGVWIIFCSLLFKKAWRYTYFSLFDKVYDKVWKK</sequence>
<evidence type="ECO:0000313" key="18">
    <source>
        <dbReference type="Proteomes" id="UP000000768"/>
    </source>
</evidence>
<gene>
    <name evidence="17" type="ORF">SORBI_3009G012900</name>
</gene>
<dbReference type="Pfam" id="PF08263">
    <property type="entry name" value="LRRNT_2"/>
    <property type="match status" value="1"/>
</dbReference>
<dbReference type="InterPro" id="IPR032675">
    <property type="entry name" value="LRR_dom_sf"/>
</dbReference>
<dbReference type="SUPFAM" id="SSF52058">
    <property type="entry name" value="L domain-like"/>
    <property type="match status" value="2"/>
</dbReference>
<dbReference type="FunFam" id="3.80.10.10:FF:001347">
    <property type="entry name" value="LRR receptor-like serine/threonine-protein kinase GSO2"/>
    <property type="match status" value="1"/>
</dbReference>
<accession>C5YYI4</accession>
<dbReference type="GO" id="GO:0009742">
    <property type="term" value="P:brassinosteroid mediated signaling pathway"/>
    <property type="evidence" value="ECO:0007669"/>
    <property type="project" value="UniProtKB-KW"/>
</dbReference>
<feature type="domain" description="Disease resistance R13L4/SHOC-2-like LRR" evidence="16">
    <location>
        <begin position="131"/>
        <end position="271"/>
    </location>
</feature>
<keyword evidence="9 13" id="KW-1133">Transmembrane helix</keyword>
<dbReference type="Pfam" id="PF00560">
    <property type="entry name" value="LRR_1"/>
    <property type="match status" value="8"/>
</dbReference>
<feature type="domain" description="Leucine-rich repeat-containing N-terminal plant-type" evidence="15">
    <location>
        <begin position="48"/>
        <end position="85"/>
    </location>
</feature>
<keyword evidence="10 13" id="KW-0472">Membrane</keyword>
<keyword evidence="18" id="KW-1185">Reference proteome</keyword>
<evidence type="ECO:0000256" key="12">
    <source>
        <dbReference type="ARBA" id="ARBA00023180"/>
    </source>
</evidence>
<keyword evidence="7 14" id="KW-0732">Signal</keyword>
<dbReference type="eggNOG" id="KOG0619">
    <property type="taxonomic scope" value="Eukaryota"/>
</dbReference>
<dbReference type="Gene3D" id="3.80.10.10">
    <property type="entry name" value="Ribonuclease Inhibitor"/>
    <property type="match status" value="5"/>
</dbReference>
<evidence type="ECO:0000256" key="8">
    <source>
        <dbReference type="ARBA" id="ARBA00022737"/>
    </source>
</evidence>
<evidence type="ECO:0000259" key="16">
    <source>
        <dbReference type="Pfam" id="PF23598"/>
    </source>
</evidence>
<dbReference type="InterPro" id="IPR001611">
    <property type="entry name" value="Leu-rich_rpt"/>
</dbReference>
<dbReference type="EMBL" id="CM000768">
    <property type="protein sequence ID" value="EES17572.2"/>
    <property type="molecule type" value="Genomic_DNA"/>
</dbReference>
<feature type="signal peptide" evidence="14">
    <location>
        <begin position="1"/>
        <end position="30"/>
    </location>
</feature>
<evidence type="ECO:0000256" key="3">
    <source>
        <dbReference type="ARBA" id="ARBA00022475"/>
    </source>
</evidence>
<evidence type="ECO:0000256" key="1">
    <source>
        <dbReference type="ARBA" id="ARBA00004251"/>
    </source>
</evidence>
<dbReference type="GO" id="GO:0005886">
    <property type="term" value="C:plasma membrane"/>
    <property type="evidence" value="ECO:0007669"/>
    <property type="project" value="UniProtKB-SubCell"/>
</dbReference>
<evidence type="ECO:0000256" key="14">
    <source>
        <dbReference type="SAM" id="SignalP"/>
    </source>
</evidence>
<evidence type="ECO:0000313" key="17">
    <source>
        <dbReference type="EMBL" id="EES17572.2"/>
    </source>
</evidence>
<evidence type="ECO:0000256" key="11">
    <source>
        <dbReference type="ARBA" id="ARBA00023170"/>
    </source>
</evidence>
<dbReference type="OMA" id="NGDSARW"/>
<dbReference type="ExpressionAtlas" id="C5YYI4">
    <property type="expression patterns" value="baseline and differential"/>
</dbReference>
<keyword evidence="12" id="KW-0325">Glycoprotein</keyword>
<dbReference type="PANTHER" id="PTHR48063">
    <property type="entry name" value="LRR RECEPTOR-LIKE KINASE"/>
    <property type="match status" value="1"/>
</dbReference>
<keyword evidence="4" id="KW-0433">Leucine-rich repeat</keyword>
<dbReference type="Proteomes" id="UP000000768">
    <property type="component" value="Chromosome 9"/>
</dbReference>
<evidence type="ECO:0000256" key="2">
    <source>
        <dbReference type="ARBA" id="ARBA00009592"/>
    </source>
</evidence>
<evidence type="ECO:0000256" key="9">
    <source>
        <dbReference type="ARBA" id="ARBA00022989"/>
    </source>
</evidence>
<evidence type="ECO:0000256" key="4">
    <source>
        <dbReference type="ARBA" id="ARBA00022614"/>
    </source>
</evidence>
<evidence type="ECO:0000256" key="10">
    <source>
        <dbReference type="ARBA" id="ARBA00023136"/>
    </source>
</evidence>
<evidence type="ECO:0000259" key="15">
    <source>
        <dbReference type="Pfam" id="PF08263"/>
    </source>
</evidence>
<keyword evidence="8" id="KW-0677">Repeat</keyword>
<reference evidence="18" key="2">
    <citation type="journal article" date="2018" name="Plant J.">
        <title>The Sorghum bicolor reference genome: improved assembly, gene annotations, a transcriptome atlas, and signatures of genome organization.</title>
        <authorList>
            <person name="McCormick R.F."/>
            <person name="Truong S.K."/>
            <person name="Sreedasyam A."/>
            <person name="Jenkins J."/>
            <person name="Shu S."/>
            <person name="Sims D."/>
            <person name="Kennedy M."/>
            <person name="Amirebrahimi M."/>
            <person name="Weers B.D."/>
            <person name="McKinley B."/>
            <person name="Mattison A."/>
            <person name="Morishige D.T."/>
            <person name="Grimwood J."/>
            <person name="Schmutz J."/>
            <person name="Mullet J.E."/>
        </authorList>
    </citation>
    <scope>NUCLEOTIDE SEQUENCE [LARGE SCALE GENOMIC DNA]</scope>
    <source>
        <strain evidence="18">cv. BTx623</strain>
    </source>
</reference>
<dbReference type="FunFam" id="3.80.10.10:FF:000111">
    <property type="entry name" value="LRR receptor-like serine/threonine-protein kinase ERECTA"/>
    <property type="match status" value="1"/>
</dbReference>
<evidence type="ECO:0000256" key="7">
    <source>
        <dbReference type="ARBA" id="ARBA00022729"/>
    </source>
</evidence>